<dbReference type="EMBL" id="ADZU01000033">
    <property type="protein sequence ID" value="EFS91803.1"/>
    <property type="molecule type" value="Genomic_DNA"/>
</dbReference>
<evidence type="ECO:0000313" key="5">
    <source>
        <dbReference type="Proteomes" id="UP000003179"/>
    </source>
</evidence>
<reference evidence="4" key="1">
    <citation type="submission" date="2010-08" db="EMBL/GenBank/DDBJ databases">
        <authorList>
            <person name="Weinstock G."/>
            <person name="Sodergren E."/>
            <person name="Clifton S."/>
            <person name="Fulton L."/>
            <person name="Fulton B."/>
            <person name="Courtney L."/>
            <person name="Fronick C."/>
            <person name="Harrison M."/>
            <person name="Strong C."/>
            <person name="Farmer C."/>
            <person name="Delahaunty K."/>
            <person name="Markovic C."/>
            <person name="Hall O."/>
            <person name="Minx P."/>
            <person name="Tomlinson C."/>
            <person name="Mitreva M."/>
            <person name="Hou S."/>
            <person name="Chen J."/>
            <person name="Wollam A."/>
            <person name="Pepin K.H."/>
            <person name="Johnson M."/>
            <person name="Bhonagiri V."/>
            <person name="Zhang X."/>
            <person name="Suruliraj S."/>
            <person name="Warren W."/>
            <person name="Chinwalla A."/>
            <person name="Mardis E.R."/>
            <person name="Wilson R.K."/>
        </authorList>
    </citation>
    <scope>NUCLEOTIDE SEQUENCE [LARGE SCALE GENOMIC DNA]</scope>
    <source>
        <strain evidence="4">HL044PA1</strain>
    </source>
</reference>
<dbReference type="InterPro" id="IPR050197">
    <property type="entry name" value="Aldolase_class_II_sugar_metab"/>
</dbReference>
<accession>A0ABN0C3Q1</accession>
<keyword evidence="2" id="KW-0456">Lyase</keyword>
<sequence length="224" mass="24154">MILEQERQAVVDACHTMQDQGLTVGTAGNVSIRVDDLVVISPSAVPYDELTAADIGVHRLDGSPVEARYKPSSELPLHLSVYHSSDVVAITHNHAPASTALGLVVDEVPCSHYYSAMFEGTVRVAAYAEFGTDGLALNVMDALRDRHAALMANHGAITTGPSIDKALSCFRTLSISARSTSEPCRLGVRSRFLTINKWPTPCKVLPDTVQRAWTARTETRLGLS</sequence>
<dbReference type="Gene3D" id="3.40.225.10">
    <property type="entry name" value="Class II aldolase/adducin N-terminal domain"/>
    <property type="match status" value="1"/>
</dbReference>
<organism evidence="4 5">
    <name type="scientific">Cutibacterium modestum HL044PA1</name>
    <dbReference type="NCBI Taxonomy" id="765109"/>
    <lineage>
        <taxon>Bacteria</taxon>
        <taxon>Bacillati</taxon>
        <taxon>Actinomycetota</taxon>
        <taxon>Actinomycetes</taxon>
        <taxon>Propionibacteriales</taxon>
        <taxon>Propionibacteriaceae</taxon>
        <taxon>Cutibacterium</taxon>
        <taxon>Cutibacterium modestum</taxon>
    </lineage>
</organism>
<comment type="caution">
    <text evidence="4">The sequence shown here is derived from an EMBL/GenBank/DDBJ whole genome shotgun (WGS) entry which is preliminary data.</text>
</comment>
<dbReference type="Proteomes" id="UP000003179">
    <property type="component" value="Unassembled WGS sequence"/>
</dbReference>
<evidence type="ECO:0000256" key="2">
    <source>
        <dbReference type="ARBA" id="ARBA00023239"/>
    </source>
</evidence>
<dbReference type="InterPro" id="IPR001303">
    <property type="entry name" value="Aldolase_II/adducin_N"/>
</dbReference>
<evidence type="ECO:0000313" key="4">
    <source>
        <dbReference type="EMBL" id="EFS91803.1"/>
    </source>
</evidence>
<gene>
    <name evidence="4" type="ORF">HMPREF9607_01964</name>
</gene>
<dbReference type="SMART" id="SM01007">
    <property type="entry name" value="Aldolase_II"/>
    <property type="match status" value="1"/>
</dbReference>
<proteinExistence type="predicted"/>
<dbReference type="Pfam" id="PF00596">
    <property type="entry name" value="Aldolase_II"/>
    <property type="match status" value="1"/>
</dbReference>
<dbReference type="PANTHER" id="PTHR22789:SF0">
    <property type="entry name" value="3-OXO-TETRONATE 4-PHOSPHATE DECARBOXYLASE-RELATED"/>
    <property type="match status" value="1"/>
</dbReference>
<protein>
    <submittedName>
        <fullName evidence="4">L-ribulose-5-phosphate 4-epimerase</fullName>
    </submittedName>
</protein>
<dbReference type="SUPFAM" id="SSF53639">
    <property type="entry name" value="AraD/HMP-PK domain-like"/>
    <property type="match status" value="1"/>
</dbReference>
<dbReference type="PANTHER" id="PTHR22789">
    <property type="entry name" value="FUCULOSE PHOSPHATE ALDOLASE"/>
    <property type="match status" value="1"/>
</dbReference>
<keyword evidence="1" id="KW-0479">Metal-binding</keyword>
<dbReference type="InterPro" id="IPR036409">
    <property type="entry name" value="Aldolase_II/adducin_N_sf"/>
</dbReference>
<evidence type="ECO:0000256" key="1">
    <source>
        <dbReference type="ARBA" id="ARBA00022723"/>
    </source>
</evidence>
<feature type="domain" description="Class II aldolase/adducin N-terminal" evidence="3">
    <location>
        <begin position="8"/>
        <end position="181"/>
    </location>
</feature>
<evidence type="ECO:0000259" key="3">
    <source>
        <dbReference type="SMART" id="SM01007"/>
    </source>
</evidence>
<name>A0ABN0C3Q1_9ACTN</name>
<keyword evidence="5" id="KW-1185">Reference proteome</keyword>